<protein>
    <recommendedName>
        <fullName evidence="5">ABC transporter permease</fullName>
    </recommendedName>
</protein>
<evidence type="ECO:0000313" key="4">
    <source>
        <dbReference type="Proteomes" id="UP000013220"/>
    </source>
</evidence>
<evidence type="ECO:0000313" key="3">
    <source>
        <dbReference type="EMBL" id="ENY69009.1"/>
    </source>
</evidence>
<proteinExistence type="predicted"/>
<dbReference type="STRING" id="1188235.MBVG_6880"/>
<feature type="transmembrane region" description="Helical" evidence="2">
    <location>
        <begin position="12"/>
        <end position="36"/>
    </location>
</feature>
<dbReference type="Proteomes" id="UP000013220">
    <property type="component" value="Unassembled WGS sequence"/>
</dbReference>
<keyword evidence="2" id="KW-0812">Transmembrane</keyword>
<evidence type="ECO:0000256" key="1">
    <source>
        <dbReference type="SAM" id="Coils"/>
    </source>
</evidence>
<keyword evidence="2" id="KW-0472">Membrane</keyword>
<feature type="transmembrane region" description="Helical" evidence="2">
    <location>
        <begin position="102"/>
        <end position="129"/>
    </location>
</feature>
<dbReference type="RefSeq" id="WP_004421611.1">
    <property type="nucleotide sequence ID" value="NZ_AORH01000034.1"/>
</dbReference>
<comment type="caution">
    <text evidence="3">The sequence shown here is derived from an EMBL/GenBank/DDBJ whole genome shotgun (WGS) entry which is preliminary data.</text>
</comment>
<name>N9TS73_9BACT</name>
<dbReference type="AlphaFoldDB" id="N9TS73"/>
<keyword evidence="4" id="KW-1185">Reference proteome</keyword>
<evidence type="ECO:0008006" key="5">
    <source>
        <dbReference type="Google" id="ProtNLM"/>
    </source>
</evidence>
<dbReference type="OrthoDB" id="9851236at2"/>
<sequence>MHIWIERLSNKWKAVIMSISAVVFIVALCLLISAIANDGVNKFAKVFYIQETIQIKDDRWKDFLAYAQEEKLDPKHINKLREIFGENLTIEHEYLNSLGFSFFNFSMVLLMFICYNSISASVFMTIKLVENNVDRLRRESLIDQSSYHTIIKLLNEQREKNIKQKNSTINMELLEQQIENEEQLASEVIDDE</sequence>
<reference evidence="3 4" key="1">
    <citation type="journal article" date="2013" name="Genome Announc.">
        <title>Draft Genome Sequences of Mycoplasma alkalescens, Mycoplasma arginini, and Mycoplasma bovigenitalium, Three Species with Equivocal Pathogenic Status for Cattle.</title>
        <authorList>
            <person name="Manso-Silvan L."/>
            <person name="Tardy F."/>
            <person name="Baranowski E."/>
            <person name="Barre A."/>
            <person name="Blanchard A."/>
            <person name="Breton M."/>
            <person name="Couture C."/>
            <person name="Citti C."/>
            <person name="Dordet-Frisoni E."/>
            <person name="Dupuy V."/>
            <person name="Gaurivaud P."/>
            <person name="Jacob D."/>
            <person name="Lemaitre C."/>
            <person name="Nikolski M."/>
            <person name="Nouvel L.X."/>
            <person name="Poumarat F."/>
            <person name="Thebault P."/>
            <person name="Theil S."/>
            <person name="Thiaucourt F."/>
            <person name="Sirand-Pugnet P."/>
        </authorList>
    </citation>
    <scope>NUCLEOTIDE SEQUENCE [LARGE SCALE GENOMIC DNA]</scope>
    <source>
        <strain evidence="3 4">51080</strain>
    </source>
</reference>
<dbReference type="PATRIC" id="fig|1188235.3.peg.685"/>
<dbReference type="eggNOG" id="ENOG5030NSB">
    <property type="taxonomic scope" value="Bacteria"/>
</dbReference>
<feature type="coiled-coil region" evidence="1">
    <location>
        <begin position="164"/>
        <end position="191"/>
    </location>
</feature>
<keyword evidence="2" id="KW-1133">Transmembrane helix</keyword>
<dbReference type="EMBL" id="AORH01000034">
    <property type="protein sequence ID" value="ENY69009.1"/>
    <property type="molecule type" value="Genomic_DNA"/>
</dbReference>
<evidence type="ECO:0000256" key="2">
    <source>
        <dbReference type="SAM" id="Phobius"/>
    </source>
</evidence>
<accession>N9TS73</accession>
<organism evidence="3 4">
    <name type="scientific">Mycoplasmopsis bovigenitalium 51080</name>
    <dbReference type="NCBI Taxonomy" id="1188235"/>
    <lineage>
        <taxon>Bacteria</taxon>
        <taxon>Bacillati</taxon>
        <taxon>Mycoplasmatota</taxon>
        <taxon>Mycoplasmoidales</taxon>
        <taxon>Metamycoplasmataceae</taxon>
        <taxon>Mycoplasmopsis</taxon>
    </lineage>
</organism>
<keyword evidence="1" id="KW-0175">Coiled coil</keyword>
<gene>
    <name evidence="3" type="ORF">MBVG_6880</name>
</gene>